<protein>
    <submittedName>
        <fullName evidence="1">Uncharacterized protein</fullName>
    </submittedName>
</protein>
<accession>A0A498I7L7</accession>
<organism evidence="1 2">
    <name type="scientific">Malus domestica</name>
    <name type="common">Apple</name>
    <name type="synonym">Pyrus malus</name>
    <dbReference type="NCBI Taxonomy" id="3750"/>
    <lineage>
        <taxon>Eukaryota</taxon>
        <taxon>Viridiplantae</taxon>
        <taxon>Streptophyta</taxon>
        <taxon>Embryophyta</taxon>
        <taxon>Tracheophyta</taxon>
        <taxon>Spermatophyta</taxon>
        <taxon>Magnoliopsida</taxon>
        <taxon>eudicotyledons</taxon>
        <taxon>Gunneridae</taxon>
        <taxon>Pentapetalae</taxon>
        <taxon>rosids</taxon>
        <taxon>fabids</taxon>
        <taxon>Rosales</taxon>
        <taxon>Rosaceae</taxon>
        <taxon>Amygdaloideae</taxon>
        <taxon>Maleae</taxon>
        <taxon>Malus</taxon>
    </lineage>
</organism>
<proteinExistence type="predicted"/>
<dbReference type="EMBL" id="RDQH01000339">
    <property type="protein sequence ID" value="RXH78879.1"/>
    <property type="molecule type" value="Genomic_DNA"/>
</dbReference>
<dbReference type="AlphaFoldDB" id="A0A498I7L7"/>
<name>A0A498I7L7_MALDO</name>
<evidence type="ECO:0000313" key="1">
    <source>
        <dbReference type="EMBL" id="RXH78879.1"/>
    </source>
</evidence>
<comment type="caution">
    <text evidence="1">The sequence shown here is derived from an EMBL/GenBank/DDBJ whole genome shotgun (WGS) entry which is preliminary data.</text>
</comment>
<gene>
    <name evidence="1" type="ORF">DVH24_006949</name>
</gene>
<dbReference type="Proteomes" id="UP000290289">
    <property type="component" value="Chromosome 13"/>
</dbReference>
<sequence length="218" mass="24749">MRSCGPPPYRLLPECIRIGYKPLTHVADVAERTESLANRAAFDDIKRHLLSLESSRPRDNIEVSVTRMGFLNTLENPIIVIIETPQRAGVTDAEMSSMVQSRGVRTKMKAPLSSPKWLNFDLSTSSHIYSDDRLRSQIEDNPLSTNLVWEALHGKFTQLLMKYFKGNPDPSSHIMSYKNAMALYSNNDPLMCKNFPSTLKRSSMKWYVELPPGSILNF</sequence>
<keyword evidence="2" id="KW-1185">Reference proteome</keyword>
<evidence type="ECO:0000313" key="2">
    <source>
        <dbReference type="Proteomes" id="UP000290289"/>
    </source>
</evidence>
<reference evidence="1 2" key="1">
    <citation type="submission" date="2018-10" db="EMBL/GenBank/DDBJ databases">
        <title>A high-quality apple genome assembly.</title>
        <authorList>
            <person name="Hu J."/>
        </authorList>
    </citation>
    <scope>NUCLEOTIDE SEQUENCE [LARGE SCALE GENOMIC DNA]</scope>
    <source>
        <strain evidence="2">cv. HFTH1</strain>
        <tissue evidence="1">Young leaf</tissue>
    </source>
</reference>